<reference evidence="9" key="1">
    <citation type="journal article" date="2020" name="Microb. Genom.">
        <title>Genetic diversity of clinical and environmental Mucorales isolates obtained from an investigation of mucormycosis cases among solid organ transplant recipients.</title>
        <authorList>
            <person name="Nguyen M.H."/>
            <person name="Kaul D."/>
            <person name="Muto C."/>
            <person name="Cheng S.J."/>
            <person name="Richter R.A."/>
            <person name="Bruno V.M."/>
            <person name="Liu G."/>
            <person name="Beyhan S."/>
            <person name="Sundermann A.J."/>
            <person name="Mounaud S."/>
            <person name="Pasculle A.W."/>
            <person name="Nierman W.C."/>
            <person name="Driscoll E."/>
            <person name="Cumbie R."/>
            <person name="Clancy C.J."/>
            <person name="Dupont C.L."/>
        </authorList>
    </citation>
    <scope>NUCLEOTIDE SEQUENCE</scope>
    <source>
        <strain evidence="9">GL16</strain>
    </source>
</reference>
<keyword evidence="2" id="KW-0808">Transferase</keyword>
<protein>
    <recommendedName>
        <fullName evidence="8">Protein kinase domain-containing protein</fullName>
    </recommendedName>
</protein>
<evidence type="ECO:0000256" key="4">
    <source>
        <dbReference type="ARBA" id="ARBA00022777"/>
    </source>
</evidence>
<comment type="caution">
    <text evidence="9">The sequence shown here is derived from an EMBL/GenBank/DDBJ whole genome shotgun (WGS) entry which is preliminary data.</text>
</comment>
<keyword evidence="1 7" id="KW-0723">Serine/threonine-protein kinase</keyword>
<dbReference type="FunFam" id="1.10.510.10:FF:000571">
    <property type="entry name" value="Maternal embryonic leucine zipper kinase"/>
    <property type="match status" value="1"/>
</dbReference>
<dbReference type="GO" id="GO:0004674">
    <property type="term" value="F:protein serine/threonine kinase activity"/>
    <property type="evidence" value="ECO:0007669"/>
    <property type="project" value="UniProtKB-KW"/>
</dbReference>
<dbReference type="Pfam" id="PF00069">
    <property type="entry name" value="Pkinase"/>
    <property type="match status" value="1"/>
</dbReference>
<evidence type="ECO:0000256" key="2">
    <source>
        <dbReference type="ARBA" id="ARBA00022679"/>
    </source>
</evidence>
<evidence type="ECO:0000313" key="10">
    <source>
        <dbReference type="Proteomes" id="UP000717996"/>
    </source>
</evidence>
<keyword evidence="4" id="KW-0418">Kinase</keyword>
<dbReference type="OrthoDB" id="40902at2759"/>
<dbReference type="PROSITE" id="PS00107">
    <property type="entry name" value="PROTEIN_KINASE_ATP"/>
    <property type="match status" value="1"/>
</dbReference>
<organism evidence="9 10">
    <name type="scientific">Rhizopus oryzae</name>
    <name type="common">Mucormycosis agent</name>
    <name type="synonym">Rhizopus arrhizus var. delemar</name>
    <dbReference type="NCBI Taxonomy" id="64495"/>
    <lineage>
        <taxon>Eukaryota</taxon>
        <taxon>Fungi</taxon>
        <taxon>Fungi incertae sedis</taxon>
        <taxon>Mucoromycota</taxon>
        <taxon>Mucoromycotina</taxon>
        <taxon>Mucoromycetes</taxon>
        <taxon>Mucorales</taxon>
        <taxon>Mucorineae</taxon>
        <taxon>Rhizopodaceae</taxon>
        <taxon>Rhizopus</taxon>
    </lineage>
</organism>
<name>A0A9P6Y4E4_RHIOR</name>
<dbReference type="CDD" id="cd05117">
    <property type="entry name" value="STKc_CAMK"/>
    <property type="match status" value="1"/>
</dbReference>
<feature type="binding site" evidence="6">
    <location>
        <position position="56"/>
    </location>
    <ligand>
        <name>ATP</name>
        <dbReference type="ChEBI" id="CHEBI:30616"/>
    </ligand>
</feature>
<sequence length="321" mass="36982">MGFFKTLDAIVHKGVYQPDSYEKKKHYTFSEVLGSGAFASVKKAIRNKDGKEVAVKIIPKRHMKDYDTMVQDEINLLKGLNHPNVIGFYDYFESRDKFYLVFELATGGELFERLFERGKFSEKDAVVIIRSILQGLEYLHSHNIIHRDMKPENLLFKTPDSDADLVICDFGIAKSKSTSNASLDNICGSPGYVAPEVLSQKDYGTPIDMWAVGLCGYMPFRSEDEVELIYEIQHARYDFHERYWKNISEDDDKTRMTASEALSHTWMTSKDIQDIDILETVRENFNPRRKLKSAVDAIRALNRLKNNTSEIREQQQNPITV</sequence>
<keyword evidence="5 6" id="KW-0067">ATP-binding</keyword>
<dbReference type="GO" id="GO:0005524">
    <property type="term" value="F:ATP binding"/>
    <property type="evidence" value="ECO:0007669"/>
    <property type="project" value="UniProtKB-UniRule"/>
</dbReference>
<evidence type="ECO:0000259" key="8">
    <source>
        <dbReference type="PROSITE" id="PS50011"/>
    </source>
</evidence>
<dbReference type="PROSITE" id="PS00108">
    <property type="entry name" value="PROTEIN_KINASE_ST"/>
    <property type="match status" value="1"/>
</dbReference>
<dbReference type="SMART" id="SM00220">
    <property type="entry name" value="S_TKc"/>
    <property type="match status" value="1"/>
</dbReference>
<dbReference type="PANTHER" id="PTHR24347">
    <property type="entry name" value="SERINE/THREONINE-PROTEIN KINASE"/>
    <property type="match status" value="1"/>
</dbReference>
<dbReference type="InterPro" id="IPR017441">
    <property type="entry name" value="Protein_kinase_ATP_BS"/>
</dbReference>
<keyword evidence="3 6" id="KW-0547">Nucleotide-binding</keyword>
<evidence type="ECO:0000313" key="9">
    <source>
        <dbReference type="EMBL" id="KAG1539093.1"/>
    </source>
</evidence>
<evidence type="ECO:0000256" key="3">
    <source>
        <dbReference type="ARBA" id="ARBA00022741"/>
    </source>
</evidence>
<proteinExistence type="inferred from homology"/>
<feature type="domain" description="Protein kinase" evidence="8">
    <location>
        <begin position="27"/>
        <end position="267"/>
    </location>
</feature>
<comment type="similarity">
    <text evidence="7">Belongs to the protein kinase superfamily.</text>
</comment>
<evidence type="ECO:0000256" key="1">
    <source>
        <dbReference type="ARBA" id="ARBA00022527"/>
    </source>
</evidence>
<dbReference type="InterPro" id="IPR000719">
    <property type="entry name" value="Prot_kinase_dom"/>
</dbReference>
<dbReference type="Gene3D" id="1.10.510.10">
    <property type="entry name" value="Transferase(Phosphotransferase) domain 1"/>
    <property type="match status" value="1"/>
</dbReference>
<dbReference type="AlphaFoldDB" id="A0A9P6Y4E4"/>
<gene>
    <name evidence="9" type="ORF">G6F51_009354</name>
</gene>
<dbReference type="FunFam" id="3.30.200.20:FF:000315">
    <property type="entry name" value="Calcium-dependent protein kinase 3"/>
    <property type="match status" value="1"/>
</dbReference>
<evidence type="ECO:0000256" key="6">
    <source>
        <dbReference type="PROSITE-ProRule" id="PRU10141"/>
    </source>
</evidence>
<dbReference type="Proteomes" id="UP000717996">
    <property type="component" value="Unassembled WGS sequence"/>
</dbReference>
<accession>A0A9P6Y4E4</accession>
<evidence type="ECO:0000256" key="7">
    <source>
        <dbReference type="RuleBase" id="RU000304"/>
    </source>
</evidence>
<dbReference type="InterPro" id="IPR011009">
    <property type="entry name" value="Kinase-like_dom_sf"/>
</dbReference>
<dbReference type="InterPro" id="IPR008271">
    <property type="entry name" value="Ser/Thr_kinase_AS"/>
</dbReference>
<dbReference type="EMBL" id="JAANIT010001702">
    <property type="protein sequence ID" value="KAG1539093.1"/>
    <property type="molecule type" value="Genomic_DNA"/>
</dbReference>
<evidence type="ECO:0000256" key="5">
    <source>
        <dbReference type="ARBA" id="ARBA00022840"/>
    </source>
</evidence>
<dbReference type="PROSITE" id="PS50011">
    <property type="entry name" value="PROTEIN_KINASE_DOM"/>
    <property type="match status" value="1"/>
</dbReference>
<dbReference type="SUPFAM" id="SSF56112">
    <property type="entry name" value="Protein kinase-like (PK-like)"/>
    <property type="match status" value="1"/>
</dbReference>